<feature type="signal peptide" evidence="1">
    <location>
        <begin position="1"/>
        <end position="28"/>
    </location>
</feature>
<evidence type="ECO:0000313" key="3">
    <source>
        <dbReference type="Proteomes" id="UP001500622"/>
    </source>
</evidence>
<keyword evidence="1" id="KW-0732">Signal</keyword>
<dbReference type="Proteomes" id="UP001500622">
    <property type="component" value="Unassembled WGS sequence"/>
</dbReference>
<dbReference type="SUPFAM" id="SSF53850">
    <property type="entry name" value="Periplasmic binding protein-like II"/>
    <property type="match status" value="1"/>
</dbReference>
<dbReference type="InterPro" id="IPR006059">
    <property type="entry name" value="SBP"/>
</dbReference>
<dbReference type="PROSITE" id="PS51257">
    <property type="entry name" value="PROKAR_LIPOPROTEIN"/>
    <property type="match status" value="1"/>
</dbReference>
<gene>
    <name evidence="2" type="ORF">GCM10023169_34640</name>
</gene>
<reference evidence="3" key="1">
    <citation type="journal article" date="2019" name="Int. J. Syst. Evol. Microbiol.">
        <title>The Global Catalogue of Microorganisms (GCM) 10K type strain sequencing project: providing services to taxonomists for standard genome sequencing and annotation.</title>
        <authorList>
            <consortium name="The Broad Institute Genomics Platform"/>
            <consortium name="The Broad Institute Genome Sequencing Center for Infectious Disease"/>
            <person name="Wu L."/>
            <person name="Ma J."/>
        </authorList>
    </citation>
    <scope>NUCLEOTIDE SEQUENCE [LARGE SCALE GENOMIC DNA]</scope>
    <source>
        <strain evidence="3">JCM 17810</strain>
    </source>
</reference>
<comment type="caution">
    <text evidence="2">The sequence shown here is derived from an EMBL/GenBank/DDBJ whole genome shotgun (WGS) entry which is preliminary data.</text>
</comment>
<sequence>MSKSEIRCSSRPFAVGATAMLGVALAVAGCGVSAPAGGGSSGDGGGGSEAMRATWWGGDSENQALNEAFDAYAAASGVDVARESQPWDGYWDRLATQTAGGNPPDLIMQAGSQIPEYSSRGTLMDLSGAEGLDAEIVDEGLKQFGAVGDELYGVVAASNAMGLVANDKLLDEAGVSVPQGEYTWDELAEVAVDAHEALGDDVWGIQDGGGDLILFILAVRDDGRQFYAEDGSLNATPEDLTAWLEYWEELRQAGGAPPADVTAEGQGELPNAPLAQGRAAMGFGWTQDYIAYTRLMDADLSLSLPPYDAENPSLWMNAASLWSVSATSDNQDAAVDAINHFINDEEAREAIGVSLGMPPSQEARDQLAGTLSDEEQAAMDYMDEVAETSTPLNRLWPAGFAELRTLLSELNEAVAFGSTTIPDAVDEFFSTAAELE</sequence>
<dbReference type="RefSeq" id="WP_345217835.1">
    <property type="nucleotide sequence ID" value="NZ_BAABGN010000013.1"/>
</dbReference>
<evidence type="ECO:0000256" key="1">
    <source>
        <dbReference type="SAM" id="SignalP"/>
    </source>
</evidence>
<dbReference type="EMBL" id="BAABGN010000013">
    <property type="protein sequence ID" value="GAA4430816.1"/>
    <property type="molecule type" value="Genomic_DNA"/>
</dbReference>
<dbReference type="InterPro" id="IPR050490">
    <property type="entry name" value="Bact_solute-bd_prot1"/>
</dbReference>
<name>A0ABP8LKM1_9MICO</name>
<proteinExistence type="predicted"/>
<dbReference type="Pfam" id="PF13416">
    <property type="entry name" value="SBP_bac_8"/>
    <property type="match status" value="1"/>
</dbReference>
<dbReference type="PANTHER" id="PTHR43649">
    <property type="entry name" value="ARABINOSE-BINDING PROTEIN-RELATED"/>
    <property type="match status" value="1"/>
</dbReference>
<protein>
    <submittedName>
        <fullName evidence="2">Extracellular solute-binding protein</fullName>
    </submittedName>
</protein>
<evidence type="ECO:0000313" key="2">
    <source>
        <dbReference type="EMBL" id="GAA4430816.1"/>
    </source>
</evidence>
<feature type="chain" id="PRO_5046180572" evidence="1">
    <location>
        <begin position="29"/>
        <end position="436"/>
    </location>
</feature>
<accession>A0ABP8LKM1</accession>
<organism evidence="2 3">
    <name type="scientific">Georgenia halophila</name>
    <dbReference type="NCBI Taxonomy" id="620889"/>
    <lineage>
        <taxon>Bacteria</taxon>
        <taxon>Bacillati</taxon>
        <taxon>Actinomycetota</taxon>
        <taxon>Actinomycetes</taxon>
        <taxon>Micrococcales</taxon>
        <taxon>Bogoriellaceae</taxon>
        <taxon>Georgenia</taxon>
    </lineage>
</organism>
<keyword evidence="3" id="KW-1185">Reference proteome</keyword>
<dbReference type="PANTHER" id="PTHR43649:SF11">
    <property type="entry name" value="ABC TRANSPORTER SUBSTRATE-BINDING PROTEIN YESO-RELATED"/>
    <property type="match status" value="1"/>
</dbReference>
<dbReference type="Gene3D" id="3.40.190.10">
    <property type="entry name" value="Periplasmic binding protein-like II"/>
    <property type="match status" value="2"/>
</dbReference>